<dbReference type="RefSeq" id="WP_013826591.1">
    <property type="nucleotide sequence ID" value="NC_015574.1"/>
</dbReference>
<organism evidence="1 2">
    <name type="scientific">Methanobacterium paludis (strain DSM 25820 / JCM 18151 / SWAN1)</name>
    <dbReference type="NCBI Taxonomy" id="868131"/>
    <lineage>
        <taxon>Archaea</taxon>
        <taxon>Methanobacteriati</taxon>
        <taxon>Methanobacteriota</taxon>
        <taxon>Methanomada group</taxon>
        <taxon>Methanobacteria</taxon>
        <taxon>Methanobacteriales</taxon>
        <taxon>Methanobacteriaceae</taxon>
        <taxon>Methanobacterium</taxon>
    </lineage>
</organism>
<dbReference type="eggNOG" id="arCOG10448">
    <property type="taxonomic scope" value="Archaea"/>
</dbReference>
<keyword evidence="2" id="KW-1185">Reference proteome</keyword>
<reference evidence="1 2" key="1">
    <citation type="journal article" date="2014" name="Int. J. Syst. Evol. Microbiol.">
        <title>Methanobacterium paludis sp. nov. and a novel strain of Methanobacterium lacus isolated from northern peatlands.</title>
        <authorList>
            <person name="Cadillo-Quiroz H."/>
            <person name="Brauer S.L."/>
            <person name="Goodson N."/>
            <person name="Yavitt J.B."/>
            <person name="Zinder S.H."/>
        </authorList>
    </citation>
    <scope>NUCLEOTIDE SEQUENCE [LARGE SCALE GENOMIC DNA]</scope>
    <source>
        <strain evidence="2">DSM 25820 / JCM 18151 / SWAN1</strain>
    </source>
</reference>
<dbReference type="KEGG" id="mew:MSWAN_2084"/>
<sequence>MVQVKLLNEETVKMRYIALVKKGMINDEECRHHTKKVKIDQCMVRKVKKFDDYFIPGTVLLSEKASYKLRIEYPVE</sequence>
<accession>F6D2W3</accession>
<evidence type="ECO:0000313" key="2">
    <source>
        <dbReference type="Proteomes" id="UP000009231"/>
    </source>
</evidence>
<gene>
    <name evidence="1" type="ordered locus">MSWAN_2084</name>
</gene>
<dbReference type="Proteomes" id="UP000009231">
    <property type="component" value="Chromosome"/>
</dbReference>
<dbReference type="HOGENOM" id="CLU_2695768_0_0_2"/>
<evidence type="ECO:0000313" key="1">
    <source>
        <dbReference type="EMBL" id="AEG19092.1"/>
    </source>
</evidence>
<proteinExistence type="predicted"/>
<protein>
    <submittedName>
        <fullName evidence="1">Uncharacterized protein</fullName>
    </submittedName>
</protein>
<dbReference type="OrthoDB" id="67802at2157"/>
<dbReference type="AlphaFoldDB" id="F6D2W3"/>
<name>F6D2W3_METPW</name>
<dbReference type="EMBL" id="CP002772">
    <property type="protein sequence ID" value="AEG19092.1"/>
    <property type="molecule type" value="Genomic_DNA"/>
</dbReference>
<dbReference type="GeneID" id="10669602"/>